<protein>
    <submittedName>
        <fullName evidence="1">Uncharacterized protein</fullName>
    </submittedName>
</protein>
<gene>
    <name evidence="1" type="ORF">PGLA2088_LOCUS34516</name>
</gene>
<dbReference type="EMBL" id="CAJNNW010031388">
    <property type="protein sequence ID" value="CAE8707375.1"/>
    <property type="molecule type" value="Genomic_DNA"/>
</dbReference>
<organism evidence="1 2">
    <name type="scientific">Polarella glacialis</name>
    <name type="common">Dinoflagellate</name>
    <dbReference type="NCBI Taxonomy" id="89957"/>
    <lineage>
        <taxon>Eukaryota</taxon>
        <taxon>Sar</taxon>
        <taxon>Alveolata</taxon>
        <taxon>Dinophyceae</taxon>
        <taxon>Suessiales</taxon>
        <taxon>Suessiaceae</taxon>
        <taxon>Polarella</taxon>
    </lineage>
</organism>
<dbReference type="AlphaFoldDB" id="A0A813KLT8"/>
<accession>A0A813KLT8</accession>
<proteinExistence type="predicted"/>
<sequence length="108" mass="11464">MKKPRLPPEAAALGTKNGVVVVAVVFVDSEAMRSFKLNCGKHYSNISSPVTTTCLLKPNQSGGTGSKIALCAQSSSCDGTHTITTKFTSPSSHDFRGVFDDASIWLMK</sequence>
<evidence type="ECO:0000313" key="1">
    <source>
        <dbReference type="EMBL" id="CAE8707375.1"/>
    </source>
</evidence>
<evidence type="ECO:0000313" key="2">
    <source>
        <dbReference type="Proteomes" id="UP000626109"/>
    </source>
</evidence>
<name>A0A813KLT8_POLGL</name>
<comment type="caution">
    <text evidence="1">The sequence shown here is derived from an EMBL/GenBank/DDBJ whole genome shotgun (WGS) entry which is preliminary data.</text>
</comment>
<dbReference type="Proteomes" id="UP000626109">
    <property type="component" value="Unassembled WGS sequence"/>
</dbReference>
<reference evidence="1" key="1">
    <citation type="submission" date="2021-02" db="EMBL/GenBank/DDBJ databases">
        <authorList>
            <person name="Dougan E. K."/>
            <person name="Rhodes N."/>
            <person name="Thang M."/>
            <person name="Chan C."/>
        </authorList>
    </citation>
    <scope>NUCLEOTIDE SEQUENCE</scope>
</reference>